<dbReference type="AlphaFoldDB" id="A0A2V1EG07"/>
<dbReference type="Proteomes" id="UP000244855">
    <property type="component" value="Unassembled WGS sequence"/>
</dbReference>
<feature type="chain" id="PRO_5016054063" evidence="2">
    <location>
        <begin position="18"/>
        <end position="194"/>
    </location>
</feature>
<proteinExistence type="predicted"/>
<feature type="compositionally biased region" description="Low complexity" evidence="1">
    <location>
        <begin position="149"/>
        <end position="167"/>
    </location>
</feature>
<accession>A0A2V1EG07</accession>
<dbReference type="OrthoDB" id="5419608at2759"/>
<evidence type="ECO:0000313" key="3">
    <source>
        <dbReference type="EMBL" id="PVI08440.1"/>
    </source>
</evidence>
<evidence type="ECO:0000313" key="4">
    <source>
        <dbReference type="Proteomes" id="UP000244855"/>
    </source>
</evidence>
<name>A0A2V1EG07_9PLEO</name>
<evidence type="ECO:0000256" key="1">
    <source>
        <dbReference type="SAM" id="MobiDB-lite"/>
    </source>
</evidence>
<gene>
    <name evidence="3" type="ORF">DM02DRAFT_607837</name>
</gene>
<protein>
    <submittedName>
        <fullName evidence="3">Uncharacterized protein</fullName>
    </submittedName>
</protein>
<evidence type="ECO:0000256" key="2">
    <source>
        <dbReference type="SAM" id="SignalP"/>
    </source>
</evidence>
<feature type="region of interest" description="Disordered" evidence="1">
    <location>
        <begin position="132"/>
        <end position="167"/>
    </location>
</feature>
<dbReference type="EMBL" id="KZ805300">
    <property type="protein sequence ID" value="PVI08440.1"/>
    <property type="molecule type" value="Genomic_DNA"/>
</dbReference>
<sequence length="194" mass="18766">MQFKFVAVAALAGAVVAQDVPEQVKHSVLDVLAKALPTSAIAAAISNQPAFISQVASAYSAGQTPGWYGSLPDDVKTLLTKMYPVATPTASSSSAPASSSVYSVVTPTPAPTTSAAPTTTSSASYVASTGASISGGPGSNSTTVTSINSPTLSAPSSPSAPPASQSQGAAAGLPVAAMGSSIVGALGVVGMLLL</sequence>
<feature type="region of interest" description="Disordered" evidence="1">
    <location>
        <begin position="87"/>
        <end position="120"/>
    </location>
</feature>
<feature type="compositionally biased region" description="Polar residues" evidence="1">
    <location>
        <begin position="139"/>
        <end position="148"/>
    </location>
</feature>
<reference evidence="3 4" key="1">
    <citation type="journal article" date="2018" name="Sci. Rep.">
        <title>Comparative genomics provides insights into the lifestyle and reveals functional heterogeneity of dark septate endophytic fungi.</title>
        <authorList>
            <person name="Knapp D.G."/>
            <person name="Nemeth J.B."/>
            <person name="Barry K."/>
            <person name="Hainaut M."/>
            <person name="Henrissat B."/>
            <person name="Johnson J."/>
            <person name="Kuo A."/>
            <person name="Lim J.H.P."/>
            <person name="Lipzen A."/>
            <person name="Nolan M."/>
            <person name="Ohm R.A."/>
            <person name="Tamas L."/>
            <person name="Grigoriev I.V."/>
            <person name="Spatafora J.W."/>
            <person name="Nagy L.G."/>
            <person name="Kovacs G.M."/>
        </authorList>
    </citation>
    <scope>NUCLEOTIDE SEQUENCE [LARGE SCALE GENOMIC DNA]</scope>
    <source>
        <strain evidence="3 4">DSE2036</strain>
    </source>
</reference>
<organism evidence="3 4">
    <name type="scientific">Periconia macrospinosa</name>
    <dbReference type="NCBI Taxonomy" id="97972"/>
    <lineage>
        <taxon>Eukaryota</taxon>
        <taxon>Fungi</taxon>
        <taxon>Dikarya</taxon>
        <taxon>Ascomycota</taxon>
        <taxon>Pezizomycotina</taxon>
        <taxon>Dothideomycetes</taxon>
        <taxon>Pleosporomycetidae</taxon>
        <taxon>Pleosporales</taxon>
        <taxon>Massarineae</taxon>
        <taxon>Periconiaceae</taxon>
        <taxon>Periconia</taxon>
    </lineage>
</organism>
<keyword evidence="4" id="KW-1185">Reference proteome</keyword>
<keyword evidence="2" id="KW-0732">Signal</keyword>
<feature type="signal peptide" evidence="2">
    <location>
        <begin position="1"/>
        <end position="17"/>
    </location>
</feature>